<evidence type="ECO:0000313" key="3">
    <source>
        <dbReference type="Proteomes" id="UP001461498"/>
    </source>
</evidence>
<dbReference type="PANTHER" id="PTHR11012">
    <property type="entry name" value="PROTEIN KINASE-LIKE DOMAIN-CONTAINING"/>
    <property type="match status" value="1"/>
</dbReference>
<dbReference type="Proteomes" id="UP001461498">
    <property type="component" value="Unassembled WGS sequence"/>
</dbReference>
<dbReference type="AlphaFoldDB" id="A0AAW1DQ23"/>
<evidence type="ECO:0000313" key="2">
    <source>
        <dbReference type="EMBL" id="KAK9512726.1"/>
    </source>
</evidence>
<keyword evidence="3" id="KW-1185">Reference proteome</keyword>
<dbReference type="SMART" id="SM00587">
    <property type="entry name" value="CHK"/>
    <property type="match status" value="1"/>
</dbReference>
<organism evidence="2 3">
    <name type="scientific">Rhynocoris fuscipes</name>
    <dbReference type="NCBI Taxonomy" id="488301"/>
    <lineage>
        <taxon>Eukaryota</taxon>
        <taxon>Metazoa</taxon>
        <taxon>Ecdysozoa</taxon>
        <taxon>Arthropoda</taxon>
        <taxon>Hexapoda</taxon>
        <taxon>Insecta</taxon>
        <taxon>Pterygota</taxon>
        <taxon>Neoptera</taxon>
        <taxon>Paraneoptera</taxon>
        <taxon>Hemiptera</taxon>
        <taxon>Heteroptera</taxon>
        <taxon>Panheteroptera</taxon>
        <taxon>Cimicomorpha</taxon>
        <taxon>Reduviidae</taxon>
        <taxon>Harpactorinae</taxon>
        <taxon>Harpactorini</taxon>
        <taxon>Rhynocoris</taxon>
    </lineage>
</organism>
<gene>
    <name evidence="2" type="ORF">O3M35_001090</name>
</gene>
<dbReference type="PANTHER" id="PTHR11012:SF56">
    <property type="entry name" value="CHK KINASE-LIKE DOMAIN-CONTAINING PROTEIN-RELATED"/>
    <property type="match status" value="1"/>
</dbReference>
<reference evidence="2 3" key="1">
    <citation type="submission" date="2022-12" db="EMBL/GenBank/DDBJ databases">
        <title>Chromosome-level genome assembly of true bugs.</title>
        <authorList>
            <person name="Ma L."/>
            <person name="Li H."/>
        </authorList>
    </citation>
    <scope>NUCLEOTIDE SEQUENCE [LARGE SCALE GENOMIC DNA]</scope>
    <source>
        <strain evidence="2">Lab_2022b</strain>
    </source>
</reference>
<name>A0AAW1DQ23_9HEMI</name>
<comment type="caution">
    <text evidence="2">The sequence shown here is derived from an EMBL/GenBank/DDBJ whole genome shotgun (WGS) entry which is preliminary data.</text>
</comment>
<dbReference type="Gene3D" id="3.90.1200.10">
    <property type="match status" value="1"/>
</dbReference>
<feature type="domain" description="CHK kinase-like" evidence="1">
    <location>
        <begin position="123"/>
        <end position="319"/>
    </location>
</feature>
<protein>
    <recommendedName>
        <fullName evidence="1">CHK kinase-like domain-containing protein</fullName>
    </recommendedName>
</protein>
<dbReference type="InterPro" id="IPR004119">
    <property type="entry name" value="EcKL"/>
</dbReference>
<sequence>MEENAWLETILNKNINDNSIAKLLNVTTDSAVPEGVNYTSIIKRATLEVLLHSGRKSKISVILKQNHNDEEKAKMIAEFSMFKKEINIYTNVLSKFDQLMDDCQDNGDKLWCNLIGYKPYSFMVLEDLKARNFTLAERTKFQDKNHALLVLNSLGRFHALGYVLIKRGLLSKEDFSVFYMEAQDSTITNKFLKGGLRKLCSVIENDWSSEWKEIGKKLKKQEDVLEERIAALFTSKENSFQTVCHGDCWTCNIMFKYCPYEKEIPIALKFLDLQLSHLNSHGFDILYYMYTSVRVHDRTAYWNELIAEYHRSLKSTLTDYGMEADAPTLDQIHAELKRLEYYGFIVSLSIMPITIAEGDGKYEMEKLNDENGPENAFTTGIYNGENVKAAIQPVLRKFFDEGLF</sequence>
<dbReference type="Pfam" id="PF02958">
    <property type="entry name" value="EcKL"/>
    <property type="match status" value="1"/>
</dbReference>
<dbReference type="InterPro" id="IPR015897">
    <property type="entry name" value="CHK_kinase-like"/>
</dbReference>
<dbReference type="EMBL" id="JAPXFL010000001">
    <property type="protein sequence ID" value="KAK9512726.1"/>
    <property type="molecule type" value="Genomic_DNA"/>
</dbReference>
<dbReference type="InterPro" id="IPR011009">
    <property type="entry name" value="Kinase-like_dom_sf"/>
</dbReference>
<dbReference type="SUPFAM" id="SSF56112">
    <property type="entry name" value="Protein kinase-like (PK-like)"/>
    <property type="match status" value="1"/>
</dbReference>
<accession>A0AAW1DQ23</accession>
<proteinExistence type="predicted"/>
<evidence type="ECO:0000259" key="1">
    <source>
        <dbReference type="SMART" id="SM00587"/>
    </source>
</evidence>